<accession>A0A6J4GWP9</accession>
<name>A0A6J4GWP9_9FLAO</name>
<dbReference type="AlphaFoldDB" id="A0A6J4GWP9"/>
<dbReference type="EMBL" id="CADCSU010000225">
    <property type="protein sequence ID" value="CAA9203719.1"/>
    <property type="molecule type" value="Genomic_DNA"/>
</dbReference>
<gene>
    <name evidence="1" type="ORF">FLA105534_04899</name>
</gene>
<proteinExistence type="predicted"/>
<dbReference type="Proteomes" id="UP000479938">
    <property type="component" value="Unassembled WGS sequence"/>
</dbReference>
<evidence type="ECO:0000313" key="1">
    <source>
        <dbReference type="EMBL" id="CAA9203719.1"/>
    </source>
</evidence>
<keyword evidence="2" id="KW-1185">Reference proteome</keyword>
<reference evidence="1 2" key="1">
    <citation type="submission" date="2020-02" db="EMBL/GenBank/DDBJ databases">
        <authorList>
            <person name="Criscuolo A."/>
        </authorList>
    </citation>
    <scope>NUCLEOTIDE SEQUENCE [LARGE SCALE GENOMIC DNA]</scope>
    <source>
        <strain evidence="1">CIP105534</strain>
    </source>
</reference>
<sequence length="272" mass="32360">MFYKKMKQMKIIYSVIFLTLISCGKSTSQNQAKKNQIPKEEIVELDTENKYLDSICKIETKNAEKDIKQNKLTYFHYLGMVVQYRSNEEMNKLLSNYNIGIGSASYYCTVPSELQNCYAHKMRQEIDKRYGEKFIDSLRTIAEKQYVENNLNKVYDFQECDTISRYPNDKNYKDFFKNYKNDFFKIAKYPEGFEFRKEKDKYSWISADFTLHKDGTVTNIDIELKFQNEGNYKYSSYYTKKLKEFILNTKWIPAKSMGLTVTSKVPLTIHFK</sequence>
<protein>
    <submittedName>
        <fullName evidence="1">Uncharacterized protein</fullName>
    </submittedName>
</protein>
<evidence type="ECO:0000313" key="2">
    <source>
        <dbReference type="Proteomes" id="UP000479938"/>
    </source>
</evidence>
<organism evidence="1 2">
    <name type="scientific">Flavobacterium bizetiae</name>
    <dbReference type="NCBI Taxonomy" id="2704140"/>
    <lineage>
        <taxon>Bacteria</taxon>
        <taxon>Pseudomonadati</taxon>
        <taxon>Bacteroidota</taxon>
        <taxon>Flavobacteriia</taxon>
        <taxon>Flavobacteriales</taxon>
        <taxon>Flavobacteriaceae</taxon>
        <taxon>Flavobacterium</taxon>
    </lineage>
</organism>
<dbReference type="PROSITE" id="PS51257">
    <property type="entry name" value="PROKAR_LIPOPROTEIN"/>
    <property type="match status" value="1"/>
</dbReference>